<name>A0A8D9PEE9_9VIRU</name>
<protein>
    <submittedName>
        <fullName evidence="1">Uncharacterized protein</fullName>
    </submittedName>
</protein>
<organism evidence="1">
    <name type="scientific">Bacteriophage sp</name>
    <dbReference type="NCBI Taxonomy" id="38018"/>
    <lineage>
        <taxon>Viruses</taxon>
    </lineage>
</organism>
<evidence type="ECO:0000313" key="1">
    <source>
        <dbReference type="EMBL" id="DAD55746.1"/>
    </source>
</evidence>
<proteinExistence type="predicted"/>
<dbReference type="EMBL" id="BK029940">
    <property type="protein sequence ID" value="DAD55746.1"/>
    <property type="molecule type" value="Genomic_DNA"/>
</dbReference>
<sequence>MLNRLQFHLMDKNTNYQLYYNNILPIAMLPKIQLLHLNSPAILP</sequence>
<reference evidence="1" key="1">
    <citation type="journal article" date="2021" name="Proc. Natl. Acad. Sci. U.S.A.">
        <title>A Catalog of Tens of Thousands of Viruses from Human Metagenomes Reveals Hidden Associations with Chronic Diseases.</title>
        <authorList>
            <person name="Tisza M.J."/>
            <person name="Buck C.B."/>
        </authorList>
    </citation>
    <scope>NUCLEOTIDE SEQUENCE</scope>
    <source>
        <strain evidence="1">CtOZu12</strain>
    </source>
</reference>
<accession>A0A8D9PEE9</accession>